<reference evidence="1" key="1">
    <citation type="submission" date="2016-03" db="EMBL/GenBank/DDBJ databases">
        <authorList>
            <person name="Ploux O."/>
        </authorList>
    </citation>
    <scope>NUCLEOTIDE SEQUENCE</scope>
    <source>
        <strain evidence="1">UC10</strain>
    </source>
</reference>
<name>A0A1Y5P7Y5_9MYCO</name>
<sequence length="123" mass="13307">MIEVLADMPEGVAGIQVSGRVSGDDLKAFKPTMDELLKSGEDIRIVEVITSDYEGFGPGGLVEDLKLGLGTLFTRHAAFKRVAVVSDKEWVVHTMHLVGWLVPGELAVFGLDELEQAKQWAAG</sequence>
<gene>
    <name evidence="1" type="ORF">MHPYR_20218</name>
</gene>
<dbReference type="EMBL" id="FLQS01000012">
    <property type="protein sequence ID" value="SBS74805.1"/>
    <property type="molecule type" value="Genomic_DNA"/>
</dbReference>
<proteinExistence type="predicted"/>
<dbReference type="InterPro" id="IPR021866">
    <property type="entry name" value="SpoIIAA-like"/>
</dbReference>
<dbReference type="Gene3D" id="3.40.50.10600">
    <property type="entry name" value="SpoIIaa-like domains"/>
    <property type="match status" value="1"/>
</dbReference>
<accession>A0A1Y5P7Y5</accession>
<protein>
    <recommendedName>
        <fullName evidence="2">STAS/SEC14 domain-containing protein</fullName>
    </recommendedName>
</protein>
<organism evidence="1">
    <name type="scientific">uncultured Mycobacterium sp</name>
    <dbReference type="NCBI Taxonomy" id="171292"/>
    <lineage>
        <taxon>Bacteria</taxon>
        <taxon>Bacillati</taxon>
        <taxon>Actinomycetota</taxon>
        <taxon>Actinomycetes</taxon>
        <taxon>Mycobacteriales</taxon>
        <taxon>Mycobacteriaceae</taxon>
        <taxon>Mycobacterium</taxon>
        <taxon>environmental samples</taxon>
    </lineage>
</organism>
<dbReference type="SUPFAM" id="SSF52091">
    <property type="entry name" value="SpoIIaa-like"/>
    <property type="match status" value="1"/>
</dbReference>
<evidence type="ECO:0008006" key="2">
    <source>
        <dbReference type="Google" id="ProtNLM"/>
    </source>
</evidence>
<dbReference type="InterPro" id="IPR036513">
    <property type="entry name" value="STAS_dom_sf"/>
</dbReference>
<dbReference type="AlphaFoldDB" id="A0A1Y5P7Y5"/>
<evidence type="ECO:0000313" key="1">
    <source>
        <dbReference type="EMBL" id="SBS74805.1"/>
    </source>
</evidence>
<dbReference type="InterPro" id="IPR038396">
    <property type="entry name" value="SpoIIAA-like_sf"/>
</dbReference>
<dbReference type="Pfam" id="PF11964">
    <property type="entry name" value="SpoIIAA-like"/>
    <property type="match status" value="1"/>
</dbReference>